<proteinExistence type="predicted"/>
<comment type="caution">
    <text evidence="1">The sequence shown here is derived from an EMBL/GenBank/DDBJ whole genome shotgun (WGS) entry which is preliminary data.</text>
</comment>
<reference evidence="1" key="1">
    <citation type="journal article" date="2015" name="Nature">
        <title>Complex archaea that bridge the gap between prokaryotes and eukaryotes.</title>
        <authorList>
            <person name="Spang A."/>
            <person name="Saw J.H."/>
            <person name="Jorgensen S.L."/>
            <person name="Zaremba-Niedzwiedzka K."/>
            <person name="Martijn J."/>
            <person name="Lind A.E."/>
            <person name="van Eijk R."/>
            <person name="Schleper C."/>
            <person name="Guy L."/>
            <person name="Ettema T.J."/>
        </authorList>
    </citation>
    <scope>NUCLEOTIDE SEQUENCE</scope>
</reference>
<organism evidence="1">
    <name type="scientific">marine sediment metagenome</name>
    <dbReference type="NCBI Taxonomy" id="412755"/>
    <lineage>
        <taxon>unclassified sequences</taxon>
        <taxon>metagenomes</taxon>
        <taxon>ecological metagenomes</taxon>
    </lineage>
</organism>
<protein>
    <submittedName>
        <fullName evidence="1">Uncharacterized protein</fullName>
    </submittedName>
</protein>
<gene>
    <name evidence="1" type="ORF">LCGC14_0312930</name>
</gene>
<dbReference type="EMBL" id="LAZR01000206">
    <property type="protein sequence ID" value="KKN82026.1"/>
    <property type="molecule type" value="Genomic_DNA"/>
</dbReference>
<sequence>MTTAEEHREAITTQAHLVRVARENHRHLSANMSRAVTAFETKLITERQELADASDAVLTTEAQLRALTLAAFADDPTNKAPGPGVGIRVATNLEYDPGTAYDYALSHSLFLTLDRRAFDRHASAETPSFVTKTEIPQATITAKLSEALGLPAEGGPF</sequence>
<accession>A0A0F9W8M6</accession>
<evidence type="ECO:0000313" key="1">
    <source>
        <dbReference type="EMBL" id="KKN82026.1"/>
    </source>
</evidence>
<dbReference type="AlphaFoldDB" id="A0A0F9W8M6"/>
<name>A0A0F9W8M6_9ZZZZ</name>